<evidence type="ECO:0000256" key="1">
    <source>
        <dbReference type="ARBA" id="ARBA00001933"/>
    </source>
</evidence>
<dbReference type="Gene3D" id="3.40.640.10">
    <property type="entry name" value="Type I PLP-dependent aspartate aminotransferase-like (Major domain)"/>
    <property type="match status" value="1"/>
</dbReference>
<dbReference type="InterPro" id="IPR005958">
    <property type="entry name" value="TyrNic_aminoTrfase"/>
</dbReference>
<dbReference type="InterPro" id="IPR015422">
    <property type="entry name" value="PyrdxlP-dep_Trfase_small"/>
</dbReference>
<dbReference type="InterPro" id="IPR015424">
    <property type="entry name" value="PyrdxlP-dep_Trfase"/>
</dbReference>
<dbReference type="KEGG" id="qsa:O6P43_028834"/>
<comment type="caution">
    <text evidence="7">The sequence shown here is derived from an EMBL/GenBank/DDBJ whole genome shotgun (WGS) entry which is preliminary data.</text>
</comment>
<keyword evidence="8" id="KW-1185">Reference proteome</keyword>
<keyword evidence="3 4" id="KW-0663">Pyridoxal phosphate</keyword>
<dbReference type="FunFam" id="3.90.1150.10:FF:000040">
    <property type="entry name" value="Tyrosine aminotransferase"/>
    <property type="match status" value="1"/>
</dbReference>
<dbReference type="SUPFAM" id="SSF53383">
    <property type="entry name" value="PLP-dependent transferases"/>
    <property type="match status" value="1"/>
</dbReference>
<protein>
    <submittedName>
        <fullName evidence="7">Tyrosine aminotransferase</fullName>
    </submittedName>
</protein>
<evidence type="ECO:0000259" key="6">
    <source>
        <dbReference type="Pfam" id="PF00155"/>
    </source>
</evidence>
<organism evidence="7 8">
    <name type="scientific">Quillaja saponaria</name>
    <name type="common">Soap bark tree</name>
    <dbReference type="NCBI Taxonomy" id="32244"/>
    <lineage>
        <taxon>Eukaryota</taxon>
        <taxon>Viridiplantae</taxon>
        <taxon>Streptophyta</taxon>
        <taxon>Embryophyta</taxon>
        <taxon>Tracheophyta</taxon>
        <taxon>Spermatophyta</taxon>
        <taxon>Magnoliopsida</taxon>
        <taxon>eudicotyledons</taxon>
        <taxon>Gunneridae</taxon>
        <taxon>Pentapetalae</taxon>
        <taxon>rosids</taxon>
        <taxon>fabids</taxon>
        <taxon>Fabales</taxon>
        <taxon>Quillajaceae</taxon>
        <taxon>Quillaja</taxon>
    </lineage>
</organism>
<evidence type="ECO:0000313" key="8">
    <source>
        <dbReference type="Proteomes" id="UP001163823"/>
    </source>
</evidence>
<accession>A0AAD7PB34</accession>
<dbReference type="Proteomes" id="UP001163823">
    <property type="component" value="Chromosome 12"/>
</dbReference>
<dbReference type="PANTHER" id="PTHR45744:SF11">
    <property type="entry name" value="TYROSINE AMINOTRANSFERASE"/>
    <property type="match status" value="1"/>
</dbReference>
<evidence type="ECO:0000256" key="5">
    <source>
        <dbReference type="PIRSR" id="PIRSR000517-1"/>
    </source>
</evidence>
<dbReference type="InterPro" id="IPR015421">
    <property type="entry name" value="PyrdxlP-dep_Trfase_major"/>
</dbReference>
<keyword evidence="7" id="KW-0032">Aminotransferase</keyword>
<evidence type="ECO:0000256" key="4">
    <source>
        <dbReference type="PIRNR" id="PIRNR000517"/>
    </source>
</evidence>
<dbReference type="EMBL" id="JARAOO010000012">
    <property type="protein sequence ID" value="KAJ7948344.1"/>
    <property type="molecule type" value="Genomic_DNA"/>
</dbReference>
<feature type="domain" description="Aminotransferase class I/classII large" evidence="6">
    <location>
        <begin position="55"/>
        <end position="398"/>
    </location>
</feature>
<evidence type="ECO:0000313" key="7">
    <source>
        <dbReference type="EMBL" id="KAJ7948344.1"/>
    </source>
</evidence>
<feature type="modified residue" description="N6-(pyridoxal phosphate)lysine" evidence="5">
    <location>
        <position position="247"/>
    </location>
</feature>
<gene>
    <name evidence="7" type="ORF">O6P43_028834</name>
</gene>
<evidence type="ECO:0000256" key="3">
    <source>
        <dbReference type="ARBA" id="ARBA00022898"/>
    </source>
</evidence>
<dbReference type="PIRSF" id="PIRSF000517">
    <property type="entry name" value="Tyr_transaminase"/>
    <property type="match status" value="1"/>
</dbReference>
<dbReference type="GO" id="GO:0006572">
    <property type="term" value="P:L-tyrosine catabolic process"/>
    <property type="evidence" value="ECO:0007669"/>
    <property type="project" value="TreeGrafter"/>
</dbReference>
<dbReference type="InterPro" id="IPR004839">
    <property type="entry name" value="Aminotransferase_I/II_large"/>
</dbReference>
<dbReference type="PANTHER" id="PTHR45744">
    <property type="entry name" value="TYROSINE AMINOTRANSFERASE"/>
    <property type="match status" value="1"/>
</dbReference>
<evidence type="ECO:0000256" key="2">
    <source>
        <dbReference type="ARBA" id="ARBA00007441"/>
    </source>
</evidence>
<keyword evidence="7" id="KW-0808">Transferase</keyword>
<sequence length="414" mass="45784">MNHKTRKWNFKGNEEQELVISMNSALRMLEENLNKEDQKPSIFLGYADPAGIFQTDPLAADAIADAVRSFQFNYYPPAVGVLEARRAIAKHLSCDLPYQLSPDDVFLTLGSIQAIEIITSIVAQPGANILLPRPGYPPYEANAVSNGLEVRQFDLIPEKGWEVDLDSVEAVADDNTVAMVMINPCNPCGNVFTYQHLKQVAETARKLGVFVISDEAFGLVTFGSNPFVPMGVFGTIVPVLTIGTLSKRWVVPGWRLGWIVTNEPNGFFEESGVLESLISCLSISPDPATFIQGAIPQMIEKTEEGFFSKTIEKLKETADICYDRIKEIPCITCPTKPEGSMFVMVQLNLSLLEDIDDDMDFCLKLAHEESLIVLPGVAVGLKNWLPITFAIEPSVLEDGLGRMKAFCHRHAKKQ</sequence>
<dbReference type="GO" id="GO:0030170">
    <property type="term" value="F:pyridoxal phosphate binding"/>
    <property type="evidence" value="ECO:0007669"/>
    <property type="project" value="InterPro"/>
</dbReference>
<reference evidence="7" key="1">
    <citation type="journal article" date="2023" name="Science">
        <title>Elucidation of the pathway for biosynthesis of saponin adjuvants from the soapbark tree.</title>
        <authorList>
            <person name="Reed J."/>
            <person name="Orme A."/>
            <person name="El-Demerdash A."/>
            <person name="Owen C."/>
            <person name="Martin L.B.B."/>
            <person name="Misra R.C."/>
            <person name="Kikuchi S."/>
            <person name="Rejzek M."/>
            <person name="Martin A.C."/>
            <person name="Harkess A."/>
            <person name="Leebens-Mack J."/>
            <person name="Louveau T."/>
            <person name="Stephenson M.J."/>
            <person name="Osbourn A."/>
        </authorList>
    </citation>
    <scope>NUCLEOTIDE SEQUENCE</scope>
    <source>
        <strain evidence="7">S10</strain>
    </source>
</reference>
<dbReference type="AlphaFoldDB" id="A0AAD7PB34"/>
<dbReference type="Gene3D" id="3.90.1150.10">
    <property type="entry name" value="Aspartate Aminotransferase, domain 1"/>
    <property type="match status" value="1"/>
</dbReference>
<dbReference type="NCBIfam" id="TIGR01265">
    <property type="entry name" value="tyr_nico_aTase"/>
    <property type="match status" value="1"/>
</dbReference>
<proteinExistence type="inferred from homology"/>
<dbReference type="Pfam" id="PF00155">
    <property type="entry name" value="Aminotran_1_2"/>
    <property type="match status" value="1"/>
</dbReference>
<comment type="cofactor">
    <cofactor evidence="1 4 5">
        <name>pyridoxal 5'-phosphate</name>
        <dbReference type="ChEBI" id="CHEBI:597326"/>
    </cofactor>
</comment>
<name>A0AAD7PB34_QUISA</name>
<dbReference type="CDD" id="cd00609">
    <property type="entry name" value="AAT_like"/>
    <property type="match status" value="1"/>
</dbReference>
<comment type="similarity">
    <text evidence="2 4">Belongs to the class-I pyridoxal-phosphate-dependent aminotransferase family.</text>
</comment>
<dbReference type="FunFam" id="3.40.640.10:FF:000048">
    <property type="entry name" value="tyrosine aminotransferase"/>
    <property type="match status" value="1"/>
</dbReference>
<dbReference type="GO" id="GO:0004838">
    <property type="term" value="F:L-tyrosine-2-oxoglutarate transaminase activity"/>
    <property type="evidence" value="ECO:0007669"/>
    <property type="project" value="TreeGrafter"/>
</dbReference>